<dbReference type="NCBIfam" id="TIGR00196">
    <property type="entry name" value="yjeF_cterm"/>
    <property type="match status" value="1"/>
</dbReference>
<feature type="binding site" evidence="17">
    <location>
        <begin position="429"/>
        <end position="433"/>
    </location>
    <ligand>
        <name>AMP</name>
        <dbReference type="ChEBI" id="CHEBI:456215"/>
    </ligand>
</feature>
<evidence type="ECO:0000256" key="3">
    <source>
        <dbReference type="ARBA" id="ARBA00006001"/>
    </source>
</evidence>
<evidence type="ECO:0000256" key="4">
    <source>
        <dbReference type="ARBA" id="ARBA00009524"/>
    </source>
</evidence>
<comment type="similarity">
    <text evidence="18">Belongs to the NnrE/AIBP family.</text>
</comment>
<comment type="caution">
    <text evidence="18">Lacks conserved residue(s) required for the propagation of feature annotation.</text>
</comment>
<evidence type="ECO:0000313" key="23">
    <source>
        <dbReference type="Proteomes" id="UP000320593"/>
    </source>
</evidence>
<keyword evidence="22" id="KW-0808">Transferase</keyword>
<dbReference type="Proteomes" id="UP000320593">
    <property type="component" value="Unassembled WGS sequence"/>
</dbReference>
<evidence type="ECO:0000259" key="20">
    <source>
        <dbReference type="PROSITE" id="PS51383"/>
    </source>
</evidence>
<keyword evidence="8 17" id="KW-0521">NADP</keyword>
<evidence type="ECO:0000256" key="2">
    <source>
        <dbReference type="ARBA" id="ARBA00000909"/>
    </source>
</evidence>
<evidence type="ECO:0000256" key="14">
    <source>
        <dbReference type="ARBA" id="ARBA00025153"/>
    </source>
</evidence>
<comment type="catalytic activity">
    <reaction evidence="1 18 19">
        <text>(6R)-NADHX = (6S)-NADHX</text>
        <dbReference type="Rhea" id="RHEA:32215"/>
        <dbReference type="ChEBI" id="CHEBI:64074"/>
        <dbReference type="ChEBI" id="CHEBI:64075"/>
        <dbReference type="EC" id="5.1.99.6"/>
    </reaction>
</comment>
<dbReference type="InterPro" id="IPR030677">
    <property type="entry name" value="Nnr"/>
</dbReference>
<comment type="catalytic activity">
    <reaction evidence="2 18 19">
        <text>(6R)-NADPHX = (6S)-NADPHX</text>
        <dbReference type="Rhea" id="RHEA:32227"/>
        <dbReference type="ChEBI" id="CHEBI:64076"/>
        <dbReference type="ChEBI" id="CHEBI:64077"/>
        <dbReference type="EC" id="5.1.99.6"/>
    </reaction>
</comment>
<dbReference type="PIRSF" id="PIRSF017184">
    <property type="entry name" value="Nnr"/>
    <property type="match status" value="1"/>
</dbReference>
<organism evidence="22 23">
    <name type="scientific">Roseibium hamelinense</name>
    <dbReference type="NCBI Taxonomy" id="150831"/>
    <lineage>
        <taxon>Bacteria</taxon>
        <taxon>Pseudomonadati</taxon>
        <taxon>Pseudomonadota</taxon>
        <taxon>Alphaproteobacteria</taxon>
        <taxon>Hyphomicrobiales</taxon>
        <taxon>Stappiaceae</taxon>
        <taxon>Roseibium</taxon>
    </lineage>
</organism>
<dbReference type="EC" id="4.2.1.136" evidence="19"/>
<evidence type="ECO:0000256" key="7">
    <source>
        <dbReference type="ARBA" id="ARBA00022840"/>
    </source>
</evidence>
<feature type="binding site" evidence="18">
    <location>
        <position position="65"/>
    </location>
    <ligand>
        <name>K(+)</name>
        <dbReference type="ChEBI" id="CHEBI:29103"/>
    </ligand>
</feature>
<keyword evidence="13" id="KW-0511">Multifunctional enzyme</keyword>
<dbReference type="EC" id="5.1.99.6" evidence="19"/>
<accession>A0A562THG9</accession>
<dbReference type="CDD" id="cd01171">
    <property type="entry name" value="YXKO-related"/>
    <property type="match status" value="1"/>
</dbReference>
<comment type="caution">
    <text evidence="22">The sequence shown here is derived from an EMBL/GenBank/DDBJ whole genome shotgun (WGS) entry which is preliminary data.</text>
</comment>
<dbReference type="PANTHER" id="PTHR12592">
    <property type="entry name" value="ATP-DEPENDENT (S)-NAD(P)H-HYDRATE DEHYDRATASE FAMILY MEMBER"/>
    <property type="match status" value="1"/>
</dbReference>
<evidence type="ECO:0000256" key="13">
    <source>
        <dbReference type="ARBA" id="ARBA00023268"/>
    </source>
</evidence>
<dbReference type="InterPro" id="IPR036652">
    <property type="entry name" value="YjeF_N_dom_sf"/>
</dbReference>
<evidence type="ECO:0000256" key="17">
    <source>
        <dbReference type="HAMAP-Rule" id="MF_01965"/>
    </source>
</evidence>
<comment type="function">
    <text evidence="14 19">Bifunctional enzyme that catalyzes the epimerization of the S- and R-forms of NAD(P)HX and the dehydration of the S-form of NAD(P)HX at the expense of ADP, which is converted to AMP. This allows the repair of both epimers of NAD(P)HX, a damaged form of NAD(P)H that is a result of enzymatic or heat-dependent hydration.</text>
</comment>
<name>A0A562THG9_9HYPH</name>
<dbReference type="PROSITE" id="PS51385">
    <property type="entry name" value="YJEF_N"/>
    <property type="match status" value="1"/>
</dbReference>
<feature type="binding site" evidence="17">
    <location>
        <position position="395"/>
    </location>
    <ligand>
        <name>(6S)-NADPHX</name>
        <dbReference type="ChEBI" id="CHEBI:64076"/>
    </ligand>
</feature>
<dbReference type="AlphaFoldDB" id="A0A562THG9"/>
<dbReference type="GO" id="GO:0052855">
    <property type="term" value="F:ADP-dependent NAD(P)H-hydrate dehydratase activity"/>
    <property type="evidence" value="ECO:0007669"/>
    <property type="project" value="UniProtKB-UniRule"/>
</dbReference>
<keyword evidence="7 17" id="KW-0067">ATP-binding</keyword>
<dbReference type="GO" id="GO:0046496">
    <property type="term" value="P:nicotinamide nucleotide metabolic process"/>
    <property type="evidence" value="ECO:0007669"/>
    <property type="project" value="UniProtKB-UniRule"/>
</dbReference>
<dbReference type="Gene3D" id="3.40.1190.20">
    <property type="match status" value="1"/>
</dbReference>
<dbReference type="HAMAP" id="MF_01965">
    <property type="entry name" value="NADHX_dehydratase"/>
    <property type="match status" value="1"/>
</dbReference>
<keyword evidence="6 17" id="KW-0547">Nucleotide-binding</keyword>
<comment type="catalytic activity">
    <reaction evidence="15 17 19">
        <text>(6S)-NADHX + ADP = AMP + phosphate + NADH + H(+)</text>
        <dbReference type="Rhea" id="RHEA:32223"/>
        <dbReference type="ChEBI" id="CHEBI:15378"/>
        <dbReference type="ChEBI" id="CHEBI:43474"/>
        <dbReference type="ChEBI" id="CHEBI:57945"/>
        <dbReference type="ChEBI" id="CHEBI:64074"/>
        <dbReference type="ChEBI" id="CHEBI:456215"/>
        <dbReference type="ChEBI" id="CHEBI:456216"/>
        <dbReference type="EC" id="4.2.1.136"/>
    </reaction>
</comment>
<keyword evidence="9 18" id="KW-0630">Potassium</keyword>
<dbReference type="PROSITE" id="PS01050">
    <property type="entry name" value="YJEF_C_2"/>
    <property type="match status" value="1"/>
</dbReference>
<dbReference type="Gene3D" id="3.40.50.10260">
    <property type="entry name" value="YjeF N-terminal domain"/>
    <property type="match status" value="1"/>
</dbReference>
<keyword evidence="12 17" id="KW-0456">Lyase</keyword>
<evidence type="ECO:0000256" key="18">
    <source>
        <dbReference type="HAMAP-Rule" id="MF_01966"/>
    </source>
</evidence>
<reference evidence="22 23" key="1">
    <citation type="submission" date="2019-07" db="EMBL/GenBank/DDBJ databases">
        <title>Genomic Encyclopedia of Archaeal and Bacterial Type Strains, Phase II (KMG-II): from individual species to whole genera.</title>
        <authorList>
            <person name="Goeker M."/>
        </authorList>
    </citation>
    <scope>NUCLEOTIDE SEQUENCE [LARGE SCALE GENOMIC DNA]</scope>
    <source>
        <strain evidence="22 23">ATCC BAA-252</strain>
    </source>
</reference>
<evidence type="ECO:0000256" key="16">
    <source>
        <dbReference type="ARBA" id="ARBA00049209"/>
    </source>
</evidence>
<dbReference type="GO" id="GO:0110051">
    <property type="term" value="P:metabolite repair"/>
    <property type="evidence" value="ECO:0007669"/>
    <property type="project" value="TreeGrafter"/>
</dbReference>
<comment type="similarity">
    <text evidence="3 19">In the N-terminal section; belongs to the NnrE/AIBP family.</text>
</comment>
<feature type="binding site" evidence="18">
    <location>
        <begin position="64"/>
        <end position="68"/>
    </location>
    <ligand>
        <name>(6S)-NADPHX</name>
        <dbReference type="ChEBI" id="CHEBI:64076"/>
    </ligand>
</feature>
<comment type="catalytic activity">
    <reaction evidence="16 17 19">
        <text>(6S)-NADPHX + ADP = AMP + phosphate + NADPH + H(+)</text>
        <dbReference type="Rhea" id="RHEA:32235"/>
        <dbReference type="ChEBI" id="CHEBI:15378"/>
        <dbReference type="ChEBI" id="CHEBI:43474"/>
        <dbReference type="ChEBI" id="CHEBI:57783"/>
        <dbReference type="ChEBI" id="CHEBI:64076"/>
        <dbReference type="ChEBI" id="CHEBI:456215"/>
        <dbReference type="ChEBI" id="CHEBI:456216"/>
        <dbReference type="EC" id="4.2.1.136"/>
    </reaction>
</comment>
<dbReference type="Pfam" id="PF03853">
    <property type="entry name" value="YjeF_N"/>
    <property type="match status" value="1"/>
</dbReference>
<feature type="binding site" evidence="18">
    <location>
        <begin position="133"/>
        <end position="139"/>
    </location>
    <ligand>
        <name>(6S)-NADPHX</name>
        <dbReference type="ChEBI" id="CHEBI:64076"/>
    </ligand>
</feature>
<gene>
    <name evidence="17" type="primary">nnrD</name>
    <name evidence="18" type="synonym">nnrE</name>
    <name evidence="22" type="ORF">JM93_00351</name>
</gene>
<keyword evidence="11 18" id="KW-0413">Isomerase</keyword>
<protein>
    <recommendedName>
        <fullName evidence="19">Bifunctional NAD(P)H-hydrate repair enzyme</fullName>
    </recommendedName>
    <alternativeName>
        <fullName evidence="19">Nicotinamide nucleotide repair protein</fullName>
    </alternativeName>
    <domain>
        <recommendedName>
            <fullName evidence="19">ADP-dependent (S)-NAD(P)H-hydrate dehydratase</fullName>
            <ecNumber evidence="19">4.2.1.136</ecNumber>
        </recommendedName>
        <alternativeName>
            <fullName evidence="19">ADP-dependent NAD(P)HX dehydratase</fullName>
        </alternativeName>
    </domain>
    <domain>
        <recommendedName>
            <fullName evidence="19">NAD(P)H-hydrate epimerase</fullName>
            <ecNumber evidence="19">5.1.99.6</ecNumber>
        </recommendedName>
    </domain>
</protein>
<comment type="similarity">
    <text evidence="17">Belongs to the NnrD/CARKD family.</text>
</comment>
<evidence type="ECO:0000256" key="12">
    <source>
        <dbReference type="ARBA" id="ARBA00023239"/>
    </source>
</evidence>
<evidence type="ECO:0000256" key="19">
    <source>
        <dbReference type="PIRNR" id="PIRNR017184"/>
    </source>
</evidence>
<comment type="cofactor">
    <cofactor evidence="17">
        <name>Mg(2+)</name>
        <dbReference type="ChEBI" id="CHEBI:18420"/>
    </cofactor>
</comment>
<dbReference type="NCBIfam" id="TIGR00197">
    <property type="entry name" value="yjeF_nterm"/>
    <property type="match status" value="1"/>
</dbReference>
<dbReference type="PANTHER" id="PTHR12592:SF0">
    <property type="entry name" value="ATP-DEPENDENT (S)-NAD(P)H-HYDRATE DEHYDRATASE"/>
    <property type="match status" value="1"/>
</dbReference>
<comment type="function">
    <text evidence="18">Catalyzes the epimerization of the S- and R-forms of NAD(P)HX, a damaged form of NAD(P)H that is a result of enzymatic or heat-dependent hydration. This is a prerequisite for the S-specific NAD(P)H-hydrate dehydratase to allow the repair of both epimers of NAD(P)HX.</text>
</comment>
<dbReference type="InterPro" id="IPR000631">
    <property type="entry name" value="CARKD"/>
</dbReference>
<keyword evidence="22" id="KW-0418">Kinase</keyword>
<comment type="cofactor">
    <cofactor evidence="18 19">
        <name>K(+)</name>
        <dbReference type="ChEBI" id="CHEBI:29103"/>
    </cofactor>
    <text evidence="18 19">Binds 1 potassium ion per subunit.</text>
</comment>
<evidence type="ECO:0000259" key="21">
    <source>
        <dbReference type="PROSITE" id="PS51385"/>
    </source>
</evidence>
<dbReference type="Pfam" id="PF01256">
    <property type="entry name" value="Carb_kinase"/>
    <property type="match status" value="1"/>
</dbReference>
<keyword evidence="5 18" id="KW-0479">Metal-binding</keyword>
<dbReference type="HAMAP" id="MF_01966">
    <property type="entry name" value="NADHX_epimerase"/>
    <property type="match status" value="1"/>
</dbReference>
<feature type="binding site" evidence="18">
    <location>
        <position position="165"/>
    </location>
    <ligand>
        <name>K(+)</name>
        <dbReference type="ChEBI" id="CHEBI:29103"/>
    </ligand>
</feature>
<keyword evidence="23" id="KW-1185">Reference proteome</keyword>
<evidence type="ECO:0000256" key="11">
    <source>
        <dbReference type="ARBA" id="ARBA00023235"/>
    </source>
</evidence>
<feature type="binding site" evidence="17">
    <location>
        <position position="459"/>
    </location>
    <ligand>
        <name>(6S)-NADPHX</name>
        <dbReference type="ChEBI" id="CHEBI:64076"/>
    </ligand>
</feature>
<dbReference type="SUPFAM" id="SSF53613">
    <property type="entry name" value="Ribokinase-like"/>
    <property type="match status" value="1"/>
</dbReference>
<dbReference type="InterPro" id="IPR017953">
    <property type="entry name" value="Carbohydrate_kinase_pred_CS"/>
</dbReference>
<dbReference type="GO" id="GO:0005524">
    <property type="term" value="F:ATP binding"/>
    <property type="evidence" value="ECO:0007669"/>
    <property type="project" value="UniProtKB-UniRule"/>
</dbReference>
<evidence type="ECO:0000256" key="15">
    <source>
        <dbReference type="ARBA" id="ARBA00048238"/>
    </source>
</evidence>
<dbReference type="InterPro" id="IPR029056">
    <property type="entry name" value="Ribokinase-like"/>
</dbReference>
<evidence type="ECO:0000256" key="10">
    <source>
        <dbReference type="ARBA" id="ARBA00023027"/>
    </source>
</evidence>
<evidence type="ECO:0000256" key="9">
    <source>
        <dbReference type="ARBA" id="ARBA00022958"/>
    </source>
</evidence>
<dbReference type="PROSITE" id="PS51383">
    <property type="entry name" value="YJEF_C_3"/>
    <property type="match status" value="1"/>
</dbReference>
<dbReference type="SUPFAM" id="SSF64153">
    <property type="entry name" value="YjeF N-terminal domain-like"/>
    <property type="match status" value="1"/>
</dbReference>
<dbReference type="EMBL" id="VLLF01000001">
    <property type="protein sequence ID" value="TWI92803.1"/>
    <property type="molecule type" value="Genomic_DNA"/>
</dbReference>
<dbReference type="GO" id="GO:0046872">
    <property type="term" value="F:metal ion binding"/>
    <property type="evidence" value="ECO:0007669"/>
    <property type="project" value="UniProtKB-UniRule"/>
</dbReference>
<dbReference type="RefSeq" id="WP_244300738.1">
    <property type="nucleotide sequence ID" value="NZ_SMLY01000087.1"/>
</dbReference>
<comment type="similarity">
    <text evidence="4 19">In the C-terminal section; belongs to the NnrD/CARKD family.</text>
</comment>
<evidence type="ECO:0000256" key="8">
    <source>
        <dbReference type="ARBA" id="ARBA00022857"/>
    </source>
</evidence>
<feature type="domain" description="YjeF N-terminal" evidence="21">
    <location>
        <begin position="17"/>
        <end position="219"/>
    </location>
</feature>
<feature type="domain" description="YjeF C-terminal" evidence="20">
    <location>
        <begin position="229"/>
        <end position="513"/>
    </location>
</feature>
<feature type="binding site" evidence="17">
    <location>
        <position position="458"/>
    </location>
    <ligand>
        <name>AMP</name>
        <dbReference type="ChEBI" id="CHEBI:456215"/>
    </ligand>
</feature>
<feature type="binding site" evidence="18">
    <location>
        <position position="162"/>
    </location>
    <ligand>
        <name>(6S)-NADPHX</name>
        <dbReference type="ChEBI" id="CHEBI:64076"/>
    </ligand>
</feature>
<comment type="subunit">
    <text evidence="17">Homotetramer.</text>
</comment>
<feature type="binding site" evidence="17">
    <location>
        <position position="264"/>
    </location>
    <ligand>
        <name>(6S)-NADPHX</name>
        <dbReference type="ChEBI" id="CHEBI:64076"/>
    </ligand>
</feature>
<evidence type="ECO:0000256" key="6">
    <source>
        <dbReference type="ARBA" id="ARBA00022741"/>
    </source>
</evidence>
<feature type="binding site" evidence="17">
    <location>
        <position position="327"/>
    </location>
    <ligand>
        <name>(6S)-NADPHX</name>
        <dbReference type="ChEBI" id="CHEBI:64076"/>
    </ligand>
</feature>
<dbReference type="GO" id="GO:0016301">
    <property type="term" value="F:kinase activity"/>
    <property type="evidence" value="ECO:0007669"/>
    <property type="project" value="UniProtKB-KW"/>
</dbReference>
<comment type="function">
    <text evidence="17">Catalyzes the dehydration of the S-form of NAD(P)HX at the expense of ADP, which is converted to AMP. Together with NAD(P)HX epimerase, which catalyzes the epimerization of the S- and R-forms, the enzyme allows the repair of both epimers of NAD(P)HX, a damaged form of NAD(P)H that is a result of enzymatic or heat-dependent hydration.</text>
</comment>
<dbReference type="GO" id="GO:0052856">
    <property type="term" value="F:NAD(P)HX epimerase activity"/>
    <property type="evidence" value="ECO:0007669"/>
    <property type="project" value="UniProtKB-UniRule"/>
</dbReference>
<keyword evidence="10 17" id="KW-0520">NAD</keyword>
<sequence>MQANMDRIPYLLTPEEMGRADELTIYAGTPGSVLMERAGGKVAAAAQQMVPDGGHILILCGPGNNGGDGFVAARQLDGAGFDVSVLLLCDPARLKGDAAQAFQNMQLPWSQLTEESLSLGLGKAGLVIDALFGAGLDRALEGMALKAVKMLRASKTPVLAVDLPSGLNGATGAALGAVFEAVRTVTFYRRKPGHLLEPGRSYCGIVEVVDIGIRDDVLKDINPKTFANEPFLWAAVFPVPGRRAHKYSRGHALVFGGQLQTTGASRLSAMAALRAGSGLVTMAVPPGALSTYAAHLTAIMVRPLKGEDALARALSDDRLSGCLIGPGYGTGSKTSVDVVSVLAQGRATVLDADALTCFEADTQRLFQAISACNTAGWAENAGATPKPAKVVLTPHEGEFKRLFPDLNVNNRLTAARQAAQASGAVVVLKGPDTVIAAPDGRAAINGNAPPWLATAGSGDVLAGLITGFLAQSVPAFEAAAMGVWCHGEAGSIAGAGLIAEDLPAAVQPVIAGLVAERAG</sequence>
<evidence type="ECO:0000313" key="22">
    <source>
        <dbReference type="EMBL" id="TWI92803.1"/>
    </source>
</evidence>
<evidence type="ECO:0000256" key="5">
    <source>
        <dbReference type="ARBA" id="ARBA00022723"/>
    </source>
</evidence>
<dbReference type="InterPro" id="IPR004443">
    <property type="entry name" value="YjeF_N_dom"/>
</dbReference>
<feature type="binding site" evidence="18">
    <location>
        <position position="129"/>
    </location>
    <ligand>
        <name>K(+)</name>
        <dbReference type="ChEBI" id="CHEBI:29103"/>
    </ligand>
</feature>
<evidence type="ECO:0000256" key="1">
    <source>
        <dbReference type="ARBA" id="ARBA00000013"/>
    </source>
</evidence>
<proteinExistence type="inferred from homology"/>